<feature type="signal peptide" evidence="3">
    <location>
        <begin position="1"/>
        <end position="22"/>
    </location>
</feature>
<feature type="compositionally biased region" description="Low complexity" evidence="2">
    <location>
        <begin position="176"/>
        <end position="200"/>
    </location>
</feature>
<proteinExistence type="predicted"/>
<evidence type="ECO:0000313" key="6">
    <source>
        <dbReference type="Proteomes" id="UP001479436"/>
    </source>
</evidence>
<feature type="region of interest" description="Disordered" evidence="2">
    <location>
        <begin position="126"/>
        <end position="200"/>
    </location>
</feature>
<protein>
    <recommendedName>
        <fullName evidence="4">Yeast cell wall synthesis Kre9/Knh1-like N-terminal domain-containing protein</fullName>
    </recommendedName>
</protein>
<feature type="domain" description="Yeast cell wall synthesis Kre9/Knh1-like N-terminal" evidence="4">
    <location>
        <begin position="32"/>
        <end position="118"/>
    </location>
</feature>
<evidence type="ECO:0000256" key="3">
    <source>
        <dbReference type="SAM" id="SignalP"/>
    </source>
</evidence>
<sequence>MQLSGLATLLTALSSISIYVDASPAITSPLQVQWKAGTANVITWIDNQDGKSSPDKVNLSLMQGKPTSLQEVGNIATEVDTASGQFIWDIPAAQVPGSDYAIRIGVLPNIFYSPYFEIVVANGNSSKSVPESSSEATSVTSTDISSVESTNSVSETTHATSEAVTTPSGSTISEASKISSTTKTPSNPSSPTNGNTSGSSTNVASFVSALTGVGWVIAQLI</sequence>
<accession>A0ABR2X3C7</accession>
<feature type="compositionally biased region" description="Low complexity" evidence="2">
    <location>
        <begin position="126"/>
        <end position="157"/>
    </location>
</feature>
<evidence type="ECO:0000256" key="1">
    <source>
        <dbReference type="ARBA" id="ARBA00022729"/>
    </source>
</evidence>
<evidence type="ECO:0000256" key="2">
    <source>
        <dbReference type="SAM" id="MobiDB-lite"/>
    </source>
</evidence>
<dbReference type="PANTHER" id="PTHR40633">
    <property type="entry name" value="MATRIX PROTEIN, PUTATIVE (AFU_ORTHOLOGUE AFUA_8G05410)-RELATED"/>
    <property type="match status" value="1"/>
</dbReference>
<evidence type="ECO:0000313" key="5">
    <source>
        <dbReference type="EMBL" id="KAK9768254.1"/>
    </source>
</evidence>
<keyword evidence="1 3" id="KW-0732">Signal</keyword>
<dbReference type="InterPro" id="IPR018466">
    <property type="entry name" value="Kre9/Knh1-like_N"/>
</dbReference>
<dbReference type="EMBL" id="JASJQH010000027">
    <property type="protein sequence ID" value="KAK9768254.1"/>
    <property type="molecule type" value="Genomic_DNA"/>
</dbReference>
<gene>
    <name evidence="5" type="ORF">K7432_001276</name>
</gene>
<name>A0ABR2X3C7_9FUNG</name>
<keyword evidence="6" id="KW-1185">Reference proteome</keyword>
<dbReference type="PANTHER" id="PTHR40633:SF1">
    <property type="entry name" value="GPI ANCHORED SERINE-THREONINE RICH PROTEIN (AFU_ORTHOLOGUE AFUA_1G03630)"/>
    <property type="match status" value="1"/>
</dbReference>
<dbReference type="InterPro" id="IPR052982">
    <property type="entry name" value="SRP1/TIP1-like"/>
</dbReference>
<dbReference type="Pfam" id="PF10342">
    <property type="entry name" value="Kre9_KNH"/>
    <property type="match status" value="1"/>
</dbReference>
<comment type="caution">
    <text evidence="5">The sequence shown here is derived from an EMBL/GenBank/DDBJ whole genome shotgun (WGS) entry which is preliminary data.</text>
</comment>
<reference evidence="5 6" key="1">
    <citation type="submission" date="2023-04" db="EMBL/GenBank/DDBJ databases">
        <title>Genome of Basidiobolus ranarum AG-B5.</title>
        <authorList>
            <person name="Stajich J.E."/>
            <person name="Carter-House D."/>
            <person name="Gryganskyi A."/>
        </authorList>
    </citation>
    <scope>NUCLEOTIDE SEQUENCE [LARGE SCALE GENOMIC DNA]</scope>
    <source>
        <strain evidence="5 6">AG-B5</strain>
    </source>
</reference>
<evidence type="ECO:0000259" key="4">
    <source>
        <dbReference type="Pfam" id="PF10342"/>
    </source>
</evidence>
<feature type="chain" id="PRO_5046971927" description="Yeast cell wall synthesis Kre9/Knh1-like N-terminal domain-containing protein" evidence="3">
    <location>
        <begin position="23"/>
        <end position="221"/>
    </location>
</feature>
<dbReference type="Proteomes" id="UP001479436">
    <property type="component" value="Unassembled WGS sequence"/>
</dbReference>
<organism evidence="5 6">
    <name type="scientific">Basidiobolus ranarum</name>
    <dbReference type="NCBI Taxonomy" id="34480"/>
    <lineage>
        <taxon>Eukaryota</taxon>
        <taxon>Fungi</taxon>
        <taxon>Fungi incertae sedis</taxon>
        <taxon>Zoopagomycota</taxon>
        <taxon>Entomophthoromycotina</taxon>
        <taxon>Basidiobolomycetes</taxon>
        <taxon>Basidiobolales</taxon>
        <taxon>Basidiobolaceae</taxon>
        <taxon>Basidiobolus</taxon>
    </lineage>
</organism>
<feature type="compositionally biased region" description="Polar residues" evidence="2">
    <location>
        <begin position="158"/>
        <end position="174"/>
    </location>
</feature>